<protein>
    <recommendedName>
        <fullName evidence="7">Methylated-DNA-[protein]-cysteine S-methyltransferase DNA binding domain-containing protein</fullName>
    </recommendedName>
</protein>
<reference evidence="8" key="2">
    <citation type="submission" date="2020-09" db="EMBL/GenBank/DDBJ databases">
        <authorList>
            <person name="Sun Q."/>
            <person name="Ohkuma M."/>
        </authorList>
    </citation>
    <scope>NUCLEOTIDE SEQUENCE</scope>
    <source>
        <strain evidence="8">JCM 19596</strain>
    </source>
</reference>
<comment type="catalytic activity">
    <reaction evidence="1">
        <text>a 4-O-methyl-thymidine in DNA + L-cysteinyl-[protein] = a thymidine in DNA + S-methyl-L-cysteinyl-[protein]</text>
        <dbReference type="Rhea" id="RHEA:53428"/>
        <dbReference type="Rhea" id="RHEA-COMP:10131"/>
        <dbReference type="Rhea" id="RHEA-COMP:10132"/>
        <dbReference type="Rhea" id="RHEA-COMP:13555"/>
        <dbReference type="Rhea" id="RHEA-COMP:13556"/>
        <dbReference type="ChEBI" id="CHEBI:29950"/>
        <dbReference type="ChEBI" id="CHEBI:82612"/>
        <dbReference type="ChEBI" id="CHEBI:137386"/>
        <dbReference type="ChEBI" id="CHEBI:137387"/>
        <dbReference type="EC" id="2.1.1.63"/>
    </reaction>
</comment>
<dbReference type="InterPro" id="IPR001497">
    <property type="entry name" value="MethylDNA_cys_MeTrfase_AS"/>
</dbReference>
<dbReference type="EMBL" id="BMPG01000001">
    <property type="protein sequence ID" value="GGL47770.1"/>
    <property type="molecule type" value="Genomic_DNA"/>
</dbReference>
<dbReference type="SUPFAM" id="SSF46767">
    <property type="entry name" value="Methylated DNA-protein cysteine methyltransferase, C-terminal domain"/>
    <property type="match status" value="1"/>
</dbReference>
<name>A0A830EZJ1_9EURY</name>
<evidence type="ECO:0000256" key="1">
    <source>
        <dbReference type="ARBA" id="ARBA00001286"/>
    </source>
</evidence>
<dbReference type="PROSITE" id="PS00374">
    <property type="entry name" value="MGMT"/>
    <property type="match status" value="1"/>
</dbReference>
<dbReference type="InterPro" id="IPR036217">
    <property type="entry name" value="MethylDNA_cys_MeTrfase_DNAb"/>
</dbReference>
<dbReference type="GO" id="GO:0032259">
    <property type="term" value="P:methylation"/>
    <property type="evidence" value="ECO:0007669"/>
    <property type="project" value="UniProtKB-KW"/>
</dbReference>
<dbReference type="AlphaFoldDB" id="A0A830EZJ1"/>
<comment type="catalytic activity">
    <reaction evidence="6">
        <text>a 6-O-methyl-2'-deoxyguanosine in DNA + L-cysteinyl-[protein] = S-methyl-L-cysteinyl-[protein] + a 2'-deoxyguanosine in DNA</text>
        <dbReference type="Rhea" id="RHEA:24000"/>
        <dbReference type="Rhea" id="RHEA-COMP:10131"/>
        <dbReference type="Rhea" id="RHEA-COMP:10132"/>
        <dbReference type="Rhea" id="RHEA-COMP:11367"/>
        <dbReference type="Rhea" id="RHEA-COMP:11368"/>
        <dbReference type="ChEBI" id="CHEBI:29950"/>
        <dbReference type="ChEBI" id="CHEBI:82612"/>
        <dbReference type="ChEBI" id="CHEBI:85445"/>
        <dbReference type="ChEBI" id="CHEBI:85448"/>
        <dbReference type="EC" id="2.1.1.63"/>
    </reaction>
</comment>
<evidence type="ECO:0000313" key="9">
    <source>
        <dbReference type="Proteomes" id="UP000607197"/>
    </source>
</evidence>
<dbReference type="NCBIfam" id="TIGR00589">
    <property type="entry name" value="ogt"/>
    <property type="match status" value="1"/>
</dbReference>
<dbReference type="Proteomes" id="UP000607197">
    <property type="component" value="Unassembled WGS sequence"/>
</dbReference>
<dbReference type="GO" id="GO:0003908">
    <property type="term" value="F:methylated-DNA-[protein]-cysteine S-methyltransferase activity"/>
    <property type="evidence" value="ECO:0007669"/>
    <property type="project" value="UniProtKB-EC"/>
</dbReference>
<dbReference type="CDD" id="cd06445">
    <property type="entry name" value="ATase"/>
    <property type="match status" value="1"/>
</dbReference>
<gene>
    <name evidence="8" type="ORF">GCM10009039_02490</name>
</gene>
<organism evidence="8 9">
    <name type="scientific">Halocalculus aciditolerans</name>
    <dbReference type="NCBI Taxonomy" id="1383812"/>
    <lineage>
        <taxon>Archaea</taxon>
        <taxon>Methanobacteriati</taxon>
        <taxon>Methanobacteriota</taxon>
        <taxon>Stenosarchaea group</taxon>
        <taxon>Halobacteria</taxon>
        <taxon>Halobacteriales</taxon>
        <taxon>Halobacteriaceae</taxon>
        <taxon>Halocalculus</taxon>
    </lineage>
</organism>
<evidence type="ECO:0000256" key="2">
    <source>
        <dbReference type="ARBA" id="ARBA00022603"/>
    </source>
</evidence>
<comment type="caution">
    <text evidence="8">The sequence shown here is derived from an EMBL/GenBank/DDBJ whole genome shotgun (WGS) entry which is preliminary data.</text>
</comment>
<reference evidence="8" key="1">
    <citation type="journal article" date="2014" name="Int. J. Syst. Evol. Microbiol.">
        <title>Complete genome sequence of Corynebacterium casei LMG S-19264T (=DSM 44701T), isolated from a smear-ripened cheese.</title>
        <authorList>
            <consortium name="US DOE Joint Genome Institute (JGI-PGF)"/>
            <person name="Walter F."/>
            <person name="Albersmeier A."/>
            <person name="Kalinowski J."/>
            <person name="Ruckert C."/>
        </authorList>
    </citation>
    <scope>NUCLEOTIDE SEQUENCE</scope>
    <source>
        <strain evidence="8">JCM 19596</strain>
    </source>
</reference>
<dbReference type="InterPro" id="IPR036388">
    <property type="entry name" value="WH-like_DNA-bd_sf"/>
</dbReference>
<evidence type="ECO:0000256" key="6">
    <source>
        <dbReference type="ARBA" id="ARBA00049348"/>
    </source>
</evidence>
<evidence type="ECO:0000256" key="5">
    <source>
        <dbReference type="ARBA" id="ARBA00023204"/>
    </source>
</evidence>
<dbReference type="GO" id="GO:0006281">
    <property type="term" value="P:DNA repair"/>
    <property type="evidence" value="ECO:0007669"/>
    <property type="project" value="UniProtKB-KW"/>
</dbReference>
<dbReference type="PANTHER" id="PTHR10815">
    <property type="entry name" value="METHYLATED-DNA--PROTEIN-CYSTEINE METHYLTRANSFERASE"/>
    <property type="match status" value="1"/>
</dbReference>
<keyword evidence="3" id="KW-0808">Transferase</keyword>
<dbReference type="InterPro" id="IPR014048">
    <property type="entry name" value="MethylDNA_cys_MeTrfase_DNA-bd"/>
</dbReference>
<keyword evidence="9" id="KW-1185">Reference proteome</keyword>
<evidence type="ECO:0000256" key="4">
    <source>
        <dbReference type="ARBA" id="ARBA00022763"/>
    </source>
</evidence>
<evidence type="ECO:0000259" key="7">
    <source>
        <dbReference type="Pfam" id="PF01035"/>
    </source>
</evidence>
<proteinExistence type="predicted"/>
<feature type="domain" description="Methylated-DNA-[protein]-cysteine S-methyltransferase DNA binding" evidence="7">
    <location>
        <begin position="51"/>
        <end position="127"/>
    </location>
</feature>
<sequence>MEFDAFGYPLSLDESRVEESGRDVRSEVRAYLDGEREVFDLTVDYPEGFVGDVMRVMTSIPYGETMTYGEVAAELDSAAVAVGQACGKNPVPPVVPCHRVVAADGLGGYSGEGGVELKRRLLELEGAGRVPQRKL</sequence>
<keyword evidence="2" id="KW-0489">Methyltransferase</keyword>
<keyword evidence="5" id="KW-0234">DNA repair</keyword>
<dbReference type="Pfam" id="PF01035">
    <property type="entry name" value="DNA_binding_1"/>
    <property type="match status" value="1"/>
</dbReference>
<evidence type="ECO:0000313" key="8">
    <source>
        <dbReference type="EMBL" id="GGL47770.1"/>
    </source>
</evidence>
<dbReference type="RefSeq" id="WP_188975034.1">
    <property type="nucleotide sequence ID" value="NZ_BMPG01000001.1"/>
</dbReference>
<accession>A0A830EZJ1</accession>
<dbReference type="OrthoDB" id="372118at2157"/>
<dbReference type="PANTHER" id="PTHR10815:SF13">
    <property type="entry name" value="METHYLATED-DNA--PROTEIN-CYSTEINE METHYLTRANSFERASE"/>
    <property type="match status" value="1"/>
</dbReference>
<dbReference type="Gene3D" id="1.10.10.10">
    <property type="entry name" value="Winged helix-like DNA-binding domain superfamily/Winged helix DNA-binding domain"/>
    <property type="match status" value="1"/>
</dbReference>
<keyword evidence="4" id="KW-0227">DNA damage</keyword>
<evidence type="ECO:0000256" key="3">
    <source>
        <dbReference type="ARBA" id="ARBA00022679"/>
    </source>
</evidence>